<dbReference type="FunFam" id="3.40.50.300:FF:000225">
    <property type="entry name" value="Thymidylate kinase"/>
    <property type="match status" value="1"/>
</dbReference>
<feature type="binding site" evidence="12">
    <location>
        <begin position="7"/>
        <end position="14"/>
    </location>
    <ligand>
        <name>ATP</name>
        <dbReference type="ChEBI" id="CHEBI:30616"/>
    </ligand>
</feature>
<evidence type="ECO:0000256" key="7">
    <source>
        <dbReference type="ARBA" id="ARBA00022777"/>
    </source>
</evidence>
<dbReference type="SUPFAM" id="SSF52540">
    <property type="entry name" value="P-loop containing nucleoside triphosphate hydrolases"/>
    <property type="match status" value="1"/>
</dbReference>
<evidence type="ECO:0000256" key="4">
    <source>
        <dbReference type="ARBA" id="ARBA00022679"/>
    </source>
</evidence>
<reference evidence="14" key="1">
    <citation type="journal article" date="2020" name="mSystems">
        <title>Genome- and Community-Level Interaction Insights into Carbon Utilization and Element Cycling Functions of Hydrothermarchaeota in Hydrothermal Sediment.</title>
        <authorList>
            <person name="Zhou Z."/>
            <person name="Liu Y."/>
            <person name="Xu W."/>
            <person name="Pan J."/>
            <person name="Luo Z.H."/>
            <person name="Li M."/>
        </authorList>
    </citation>
    <scope>NUCLEOTIDE SEQUENCE [LARGE SCALE GENOMIC DNA]</scope>
    <source>
        <strain evidence="14">HyVt-501</strain>
    </source>
</reference>
<comment type="similarity">
    <text evidence="1 12">Belongs to the thymidylate kinase family.</text>
</comment>
<comment type="caution">
    <text evidence="14">The sequence shown here is derived from an EMBL/GenBank/DDBJ whole genome shotgun (WGS) entry which is preliminary data.</text>
</comment>
<keyword evidence="8 12" id="KW-0067">ATP-binding</keyword>
<dbReference type="GO" id="GO:0006233">
    <property type="term" value="P:dTDP biosynthetic process"/>
    <property type="evidence" value="ECO:0007669"/>
    <property type="project" value="InterPro"/>
</dbReference>
<dbReference type="GO" id="GO:0005524">
    <property type="term" value="F:ATP binding"/>
    <property type="evidence" value="ECO:0007669"/>
    <property type="project" value="UniProtKB-UniRule"/>
</dbReference>
<protein>
    <recommendedName>
        <fullName evidence="3 12">Thymidylate kinase</fullName>
        <ecNumber evidence="2 12">2.7.4.9</ecNumber>
    </recommendedName>
    <alternativeName>
        <fullName evidence="9 12">dTMP kinase</fullName>
    </alternativeName>
</protein>
<comment type="function">
    <text evidence="11 12">Phosphorylation of dTMP to form dTDP in both de novo and salvage pathways of dTTP synthesis.</text>
</comment>
<dbReference type="AlphaFoldDB" id="A0A7C5L388"/>
<evidence type="ECO:0000256" key="5">
    <source>
        <dbReference type="ARBA" id="ARBA00022727"/>
    </source>
</evidence>
<dbReference type="PROSITE" id="PS01331">
    <property type="entry name" value="THYMIDYLATE_KINASE"/>
    <property type="match status" value="1"/>
</dbReference>
<evidence type="ECO:0000259" key="13">
    <source>
        <dbReference type="Pfam" id="PF02223"/>
    </source>
</evidence>
<dbReference type="InterPro" id="IPR039430">
    <property type="entry name" value="Thymidylate_kin-like_dom"/>
</dbReference>
<evidence type="ECO:0000256" key="12">
    <source>
        <dbReference type="HAMAP-Rule" id="MF_00165"/>
    </source>
</evidence>
<feature type="domain" description="Thymidylate kinase-like" evidence="13">
    <location>
        <begin position="5"/>
        <end position="185"/>
    </location>
</feature>
<dbReference type="GO" id="GO:0004798">
    <property type="term" value="F:dTMP kinase activity"/>
    <property type="evidence" value="ECO:0007669"/>
    <property type="project" value="UniProtKB-UniRule"/>
</dbReference>
<dbReference type="Pfam" id="PF02223">
    <property type="entry name" value="Thymidylate_kin"/>
    <property type="match status" value="1"/>
</dbReference>
<dbReference type="InterPro" id="IPR018094">
    <property type="entry name" value="Thymidylate_kinase"/>
</dbReference>
<dbReference type="EMBL" id="DRNB01000245">
    <property type="protein sequence ID" value="HHJ64592.1"/>
    <property type="molecule type" value="Genomic_DNA"/>
</dbReference>
<dbReference type="InterPro" id="IPR018095">
    <property type="entry name" value="Thymidylate_kin_CS"/>
</dbReference>
<dbReference type="CDD" id="cd01672">
    <property type="entry name" value="TMPK"/>
    <property type="match status" value="1"/>
</dbReference>
<accession>A0A7C5L388</accession>
<evidence type="ECO:0000256" key="3">
    <source>
        <dbReference type="ARBA" id="ARBA00017144"/>
    </source>
</evidence>
<evidence type="ECO:0000256" key="10">
    <source>
        <dbReference type="ARBA" id="ARBA00048743"/>
    </source>
</evidence>
<name>A0A7C5L388_AQUAO</name>
<evidence type="ECO:0000256" key="11">
    <source>
        <dbReference type="ARBA" id="ARBA00057735"/>
    </source>
</evidence>
<gene>
    <name evidence="12 14" type="primary">tmk</name>
    <name evidence="14" type="ORF">ENJ61_06755</name>
</gene>
<dbReference type="PANTHER" id="PTHR10344:SF4">
    <property type="entry name" value="UMP-CMP KINASE 2, MITOCHONDRIAL"/>
    <property type="match status" value="1"/>
</dbReference>
<dbReference type="PANTHER" id="PTHR10344">
    <property type="entry name" value="THYMIDYLATE KINASE"/>
    <property type="match status" value="1"/>
</dbReference>
<evidence type="ECO:0000256" key="6">
    <source>
        <dbReference type="ARBA" id="ARBA00022741"/>
    </source>
</evidence>
<dbReference type="GO" id="GO:0006235">
    <property type="term" value="P:dTTP biosynthetic process"/>
    <property type="evidence" value="ECO:0007669"/>
    <property type="project" value="UniProtKB-UniRule"/>
</dbReference>
<evidence type="ECO:0000313" key="14">
    <source>
        <dbReference type="EMBL" id="HHJ64592.1"/>
    </source>
</evidence>
<evidence type="ECO:0000256" key="8">
    <source>
        <dbReference type="ARBA" id="ARBA00022840"/>
    </source>
</evidence>
<keyword evidence="7 12" id="KW-0418">Kinase</keyword>
<evidence type="ECO:0000256" key="2">
    <source>
        <dbReference type="ARBA" id="ARBA00012980"/>
    </source>
</evidence>
<dbReference type="HAMAP" id="MF_00165">
    <property type="entry name" value="Thymidylate_kinase"/>
    <property type="match status" value="1"/>
</dbReference>
<proteinExistence type="inferred from homology"/>
<dbReference type="InterPro" id="IPR027417">
    <property type="entry name" value="P-loop_NTPase"/>
</dbReference>
<sequence>MLITFEGIDGAGKTTQAKRLYEHLIGSRRKAVLYREPGGVPVSEKLREILVLSDLTVQAELFLFEAARAELVHRKIKPDLQAGFIVILDRFTDSTLAYQGYGRGIDLKLIKELNDFATGGLRPDVTFLLDIDPRSAIERLAKRSRFEDPDFLEKVRRGYLRIAEEDPERVMVIPSHPPTEEVFAEVRRFLKEKFDF</sequence>
<keyword evidence="5 12" id="KW-0545">Nucleotide biosynthesis</keyword>
<keyword evidence="4 12" id="KW-0808">Transferase</keyword>
<comment type="catalytic activity">
    <reaction evidence="10 12">
        <text>dTMP + ATP = dTDP + ADP</text>
        <dbReference type="Rhea" id="RHEA:13517"/>
        <dbReference type="ChEBI" id="CHEBI:30616"/>
        <dbReference type="ChEBI" id="CHEBI:58369"/>
        <dbReference type="ChEBI" id="CHEBI:63528"/>
        <dbReference type="ChEBI" id="CHEBI:456216"/>
        <dbReference type="EC" id="2.7.4.9"/>
    </reaction>
</comment>
<dbReference type="Proteomes" id="UP000885792">
    <property type="component" value="Unassembled WGS sequence"/>
</dbReference>
<dbReference type="GO" id="GO:0006227">
    <property type="term" value="P:dUDP biosynthetic process"/>
    <property type="evidence" value="ECO:0007669"/>
    <property type="project" value="TreeGrafter"/>
</dbReference>
<evidence type="ECO:0000256" key="9">
    <source>
        <dbReference type="ARBA" id="ARBA00029962"/>
    </source>
</evidence>
<evidence type="ECO:0000256" key="1">
    <source>
        <dbReference type="ARBA" id="ARBA00009776"/>
    </source>
</evidence>
<dbReference type="GO" id="GO:0005829">
    <property type="term" value="C:cytosol"/>
    <property type="evidence" value="ECO:0007669"/>
    <property type="project" value="TreeGrafter"/>
</dbReference>
<dbReference type="EC" id="2.7.4.9" evidence="2 12"/>
<dbReference type="Gene3D" id="3.40.50.300">
    <property type="entry name" value="P-loop containing nucleotide triphosphate hydrolases"/>
    <property type="match status" value="1"/>
</dbReference>
<dbReference type="NCBIfam" id="TIGR00041">
    <property type="entry name" value="DTMP_kinase"/>
    <property type="match status" value="1"/>
</dbReference>
<keyword evidence="6 12" id="KW-0547">Nucleotide-binding</keyword>
<organism evidence="14">
    <name type="scientific">Aquifex aeolicus</name>
    <dbReference type="NCBI Taxonomy" id="63363"/>
    <lineage>
        <taxon>Bacteria</taxon>
        <taxon>Pseudomonadati</taxon>
        <taxon>Aquificota</taxon>
        <taxon>Aquificia</taxon>
        <taxon>Aquificales</taxon>
        <taxon>Aquificaceae</taxon>
        <taxon>Aquifex</taxon>
    </lineage>
</organism>